<comment type="subunit">
    <text evidence="12">Homotetramer; dimer of dimers.</text>
</comment>
<evidence type="ECO:0000256" key="7">
    <source>
        <dbReference type="ARBA" id="ARBA00022915"/>
    </source>
</evidence>
<evidence type="ECO:0000256" key="11">
    <source>
        <dbReference type="ARBA" id="ARBA00047836"/>
    </source>
</evidence>
<keyword evidence="5 12" id="KW-0963">Cytoplasm</keyword>
<evidence type="ECO:0000256" key="12">
    <source>
        <dbReference type="HAMAP-Rule" id="MF_00418"/>
    </source>
</evidence>
<dbReference type="AlphaFoldDB" id="A0A0G3SGX9"/>
<evidence type="ECO:0000313" key="18">
    <source>
        <dbReference type="Proteomes" id="UP000050489"/>
    </source>
</evidence>
<dbReference type="SMART" id="SM01130">
    <property type="entry name" value="DHDPS"/>
    <property type="match status" value="1"/>
</dbReference>
<dbReference type="SUPFAM" id="SSF51569">
    <property type="entry name" value="Aldolase"/>
    <property type="match status" value="1"/>
</dbReference>
<dbReference type="PROSITE" id="PS00665">
    <property type="entry name" value="DHDPS_1"/>
    <property type="match status" value="1"/>
</dbReference>
<dbReference type="InterPro" id="IPR020625">
    <property type="entry name" value="Schiff_base-form_aldolases_AS"/>
</dbReference>
<evidence type="ECO:0000313" key="19">
    <source>
        <dbReference type="Proteomes" id="UP000245399"/>
    </source>
</evidence>
<evidence type="ECO:0000256" key="15">
    <source>
        <dbReference type="PIRSR" id="PIRSR001365-2"/>
    </source>
</evidence>
<evidence type="ECO:0000256" key="1">
    <source>
        <dbReference type="ARBA" id="ARBA00003294"/>
    </source>
</evidence>
<evidence type="ECO:0000256" key="5">
    <source>
        <dbReference type="ARBA" id="ARBA00022490"/>
    </source>
</evidence>
<reference evidence="17" key="2">
    <citation type="journal article" date="2017" name="PLoS ONE">
        <title>Genomic and phenotypic characterisation of fluoroquinolone resistance mechanisms in Enterobacteriaceae in Durban, South Africa.</title>
        <authorList>
            <person name="Osei Sekyere J."/>
            <person name="Amoako D.G."/>
        </authorList>
    </citation>
    <scope>NUCLEOTIDE SEQUENCE</scope>
    <source>
        <strain evidence="17">945174350</strain>
    </source>
</reference>
<dbReference type="Pfam" id="PF00701">
    <property type="entry name" value="DHDPS"/>
    <property type="match status" value="1"/>
</dbReference>
<evidence type="ECO:0000313" key="16">
    <source>
        <dbReference type="EMBL" id="AWL66754.1"/>
    </source>
</evidence>
<feature type="active site" description="Proton donor/acceptor" evidence="12 14">
    <location>
        <position position="133"/>
    </location>
</feature>
<comment type="catalytic activity">
    <reaction evidence="11 12">
        <text>L-aspartate 4-semialdehyde + pyruvate = (2S,4S)-4-hydroxy-2,3,4,5-tetrahydrodipicolinate + H2O + H(+)</text>
        <dbReference type="Rhea" id="RHEA:34171"/>
        <dbReference type="ChEBI" id="CHEBI:15361"/>
        <dbReference type="ChEBI" id="CHEBI:15377"/>
        <dbReference type="ChEBI" id="CHEBI:15378"/>
        <dbReference type="ChEBI" id="CHEBI:67139"/>
        <dbReference type="ChEBI" id="CHEBI:537519"/>
        <dbReference type="EC" id="4.3.3.7"/>
    </reaction>
</comment>
<evidence type="ECO:0000313" key="17">
    <source>
        <dbReference type="EMBL" id="OCO85214.1"/>
    </source>
</evidence>
<dbReference type="InterPro" id="IPR005263">
    <property type="entry name" value="DapA"/>
</dbReference>
<dbReference type="InterPro" id="IPR002220">
    <property type="entry name" value="DapA-like"/>
</dbReference>
<dbReference type="PIRSF" id="PIRSF001365">
    <property type="entry name" value="DHDPS"/>
    <property type="match status" value="1"/>
</dbReference>
<accession>A0A0G3SGX9</accession>
<comment type="subcellular location">
    <subcellularLocation>
        <location evidence="12">Cytoplasm</location>
    </subcellularLocation>
</comment>
<feature type="binding site" evidence="12 15">
    <location>
        <position position="201"/>
    </location>
    <ligand>
        <name>pyruvate</name>
        <dbReference type="ChEBI" id="CHEBI:15361"/>
    </ligand>
</feature>
<dbReference type="NCBIfam" id="TIGR00674">
    <property type="entry name" value="dapA"/>
    <property type="match status" value="1"/>
</dbReference>
<evidence type="ECO:0000256" key="10">
    <source>
        <dbReference type="ARBA" id="ARBA00023270"/>
    </source>
</evidence>
<proteinExistence type="inferred from homology"/>
<dbReference type="PRINTS" id="PR00146">
    <property type="entry name" value="DHPICSNTHASE"/>
</dbReference>
<keyword evidence="10 12" id="KW-0704">Schiff base</keyword>
<dbReference type="GO" id="GO:0009089">
    <property type="term" value="P:lysine biosynthetic process via diaminopimelate"/>
    <property type="evidence" value="ECO:0007669"/>
    <property type="project" value="UniProtKB-UniRule"/>
</dbReference>
<dbReference type="Proteomes" id="UP000050489">
    <property type="component" value="Unassembled WGS sequence"/>
</dbReference>
<evidence type="ECO:0000256" key="13">
    <source>
        <dbReference type="PIRNR" id="PIRNR001365"/>
    </source>
</evidence>
<evidence type="ECO:0000256" key="8">
    <source>
        <dbReference type="ARBA" id="ARBA00023154"/>
    </source>
</evidence>
<feature type="active site" description="Schiff-base intermediate with substrate" evidence="12 14">
    <location>
        <position position="161"/>
    </location>
</feature>
<dbReference type="HAMAP" id="MF_00418">
    <property type="entry name" value="DapA"/>
    <property type="match status" value="1"/>
</dbReference>
<dbReference type="InterPro" id="IPR020624">
    <property type="entry name" value="Schiff_base-form_aldolases_CS"/>
</dbReference>
<reference evidence="16 19" key="3">
    <citation type="submission" date="2018-05" db="EMBL/GenBank/DDBJ databases">
        <title>Klebsiella quasipneumonaiae provides a window into carbapenemase gene transfer, plasmid rearrangements and nosocomial acquisition from the hospital environment.</title>
        <authorList>
            <person name="Mathers A.J."/>
            <person name="Vegesana K."/>
            <person name="Stoesser N."/>
            <person name="Crook D."/>
            <person name="Vaughan A."/>
            <person name="Barry K."/>
            <person name="Parikh H."/>
            <person name="Sebra R."/>
            <person name="Kotay S."/>
            <person name="Walker A.S."/>
            <person name="Sheppard A.E."/>
        </authorList>
    </citation>
    <scope>NUCLEOTIDE SEQUENCE [LARGE SCALE GENOMIC DNA]</scope>
    <source>
        <strain evidence="16 19">CAV1761</strain>
    </source>
</reference>
<evidence type="ECO:0000256" key="4">
    <source>
        <dbReference type="ARBA" id="ARBA00012086"/>
    </source>
</evidence>
<dbReference type="GO" id="GO:0008840">
    <property type="term" value="F:4-hydroxy-tetrahydrodipicolinate synthase activity"/>
    <property type="evidence" value="ECO:0007669"/>
    <property type="project" value="UniProtKB-UniRule"/>
</dbReference>
<dbReference type="RefSeq" id="WP_038874845.1">
    <property type="nucleotide sequence ID" value="NZ_CABMHU010000019.1"/>
</dbReference>
<keyword evidence="9 12" id="KW-0456">Lyase</keyword>
<dbReference type="GO" id="GO:0019877">
    <property type="term" value="P:diaminopimelate biosynthetic process"/>
    <property type="evidence" value="ECO:0007669"/>
    <property type="project" value="UniProtKB-UniRule"/>
</dbReference>
<dbReference type="EC" id="4.3.3.7" evidence="4 12"/>
<dbReference type="Gene3D" id="3.20.20.70">
    <property type="entry name" value="Aldolase class I"/>
    <property type="match status" value="1"/>
</dbReference>
<dbReference type="EMBL" id="LJEX02000092">
    <property type="protein sequence ID" value="OCO85214.1"/>
    <property type="molecule type" value="Genomic_DNA"/>
</dbReference>
<comment type="similarity">
    <text evidence="3 12 13">Belongs to the DapA family.</text>
</comment>
<feature type="site" description="Part of a proton relay during catalysis" evidence="12">
    <location>
        <position position="107"/>
    </location>
</feature>
<feature type="site" description="Part of a proton relay during catalysis" evidence="12">
    <location>
        <position position="45"/>
    </location>
</feature>
<dbReference type="UniPathway" id="UPA00034">
    <property type="reaction ID" value="UER00017"/>
</dbReference>
<dbReference type="PANTHER" id="PTHR12128:SF66">
    <property type="entry name" value="4-HYDROXY-2-OXOGLUTARATE ALDOLASE, MITOCHONDRIAL"/>
    <property type="match status" value="1"/>
</dbReference>
<protein>
    <recommendedName>
        <fullName evidence="4 12">4-hydroxy-tetrahydrodipicolinate synthase</fullName>
        <shortName evidence="12">HTPA synthase</shortName>
        <ecNumber evidence="4 12">4.3.3.7</ecNumber>
    </recommendedName>
</protein>
<dbReference type="EMBL" id="CP029449">
    <property type="protein sequence ID" value="AWL66754.1"/>
    <property type="molecule type" value="Genomic_DNA"/>
</dbReference>
<dbReference type="CDD" id="cd00950">
    <property type="entry name" value="DHDPS"/>
    <property type="match status" value="1"/>
</dbReference>
<sequence>MASFSGIWVAMVTPFNHDAVDLPAVKRLARHLLDAGIEGLVVCGSTGEAAALSKEEQLAVLDAVLEVAPAHQVVMGLSGNNMVATLQMQQAIQLRDIAGVLIPAPYYIRPSQCGLIDYFTQLADASTVPVILYNIPQRTGIAMELATLRRLARHPRIVAIKDCGGSPDATMALIADGEIDVMTGEDNLILTTLCLGGTGAISAAAHVHPERFVQLTQQVAAGDLAAARSNFYELLPMIHQMFSFPNPAPVKTVLAQQGLIANELRSPMQVAPQALQQQIAATLAQLQPAEAIIG</sequence>
<dbReference type="PANTHER" id="PTHR12128">
    <property type="entry name" value="DIHYDRODIPICOLINATE SYNTHASE"/>
    <property type="match status" value="1"/>
</dbReference>
<dbReference type="GO" id="GO:0005737">
    <property type="term" value="C:cytoplasm"/>
    <property type="evidence" value="ECO:0007669"/>
    <property type="project" value="UniProtKB-SubCell"/>
</dbReference>
<keyword evidence="8 12" id="KW-0457">Lysine biosynthesis</keyword>
<name>A0A0G3SGX9_SERMA</name>
<evidence type="ECO:0000256" key="14">
    <source>
        <dbReference type="PIRSR" id="PIRSR001365-1"/>
    </source>
</evidence>
<keyword evidence="6 12" id="KW-0028">Amino-acid biosynthesis</keyword>
<reference evidence="18" key="1">
    <citation type="submission" date="2016-04" db="EMBL/GenBank/DDBJ databases">
        <authorList>
            <person name="Osei Sekyere J."/>
            <person name="Sivertsen A."/>
            <person name="Pedersen A.T."/>
            <person name="Sundsfjord A."/>
        </authorList>
    </citation>
    <scope>NUCLEOTIDE SEQUENCE [LARGE SCALE GENOMIC DNA]</scope>
    <source>
        <strain evidence="18">945174350</strain>
    </source>
</reference>
<organism evidence="17 18">
    <name type="scientific">Serratia marcescens</name>
    <dbReference type="NCBI Taxonomy" id="615"/>
    <lineage>
        <taxon>Bacteria</taxon>
        <taxon>Pseudomonadati</taxon>
        <taxon>Pseudomonadota</taxon>
        <taxon>Gammaproteobacteria</taxon>
        <taxon>Enterobacterales</taxon>
        <taxon>Yersiniaceae</taxon>
        <taxon>Serratia</taxon>
    </lineage>
</organism>
<comment type="pathway">
    <text evidence="2 12">Amino-acid biosynthesis; L-lysine biosynthesis via DAP pathway; (S)-tetrahydrodipicolinate from L-aspartate: step 3/4.</text>
</comment>
<dbReference type="PROSITE" id="PS00666">
    <property type="entry name" value="DHDPS_2"/>
    <property type="match status" value="1"/>
</dbReference>
<dbReference type="Proteomes" id="UP000245399">
    <property type="component" value="Chromosome"/>
</dbReference>
<gene>
    <name evidence="12 16" type="primary">dapA</name>
    <name evidence="17" type="ORF">AN695_0201630</name>
    <name evidence="16" type="ORF">DKC05_03245</name>
</gene>
<evidence type="ECO:0000256" key="2">
    <source>
        <dbReference type="ARBA" id="ARBA00005120"/>
    </source>
</evidence>
<keyword evidence="7 12" id="KW-0220">Diaminopimelate biosynthesis</keyword>
<comment type="function">
    <text evidence="1 12">Catalyzes the condensation of (S)-aspartate-beta-semialdehyde [(S)-ASA] and pyruvate to 4-hydroxy-tetrahydrodipicolinate (HTPA).</text>
</comment>
<evidence type="ECO:0000256" key="6">
    <source>
        <dbReference type="ARBA" id="ARBA00022605"/>
    </source>
</evidence>
<evidence type="ECO:0000256" key="9">
    <source>
        <dbReference type="ARBA" id="ARBA00023239"/>
    </source>
</evidence>
<evidence type="ECO:0000256" key="3">
    <source>
        <dbReference type="ARBA" id="ARBA00007592"/>
    </source>
</evidence>
<dbReference type="InterPro" id="IPR013785">
    <property type="entry name" value="Aldolase_TIM"/>
</dbReference>
<comment type="caution">
    <text evidence="12">Was originally thought to be a dihydrodipicolinate synthase (DHDPS), catalyzing the condensation of (S)-aspartate-beta-semialdehyde [(S)-ASA] and pyruvate to dihydrodipicolinate (DHDP). However, it was shown in E.coli that the product of the enzymatic reaction is not dihydrodipicolinate but in fact (4S)-4-hydroxy-2,3,4,5-tetrahydro-(2S)-dipicolinic acid (HTPA), and that the consecutive dehydration reaction leading to DHDP is not spontaneous but catalyzed by DapB.</text>
</comment>
<feature type="binding site" evidence="12 15">
    <location>
        <position position="46"/>
    </location>
    <ligand>
        <name>pyruvate</name>
        <dbReference type="ChEBI" id="CHEBI:15361"/>
    </ligand>
</feature>